<comment type="caution">
    <text evidence="1">The sequence shown here is derived from an EMBL/GenBank/DDBJ whole genome shotgun (WGS) entry which is preliminary data.</text>
</comment>
<organism evidence="1 2">
    <name type="scientific">Caballeronia arvi</name>
    <dbReference type="NCBI Taxonomy" id="1777135"/>
    <lineage>
        <taxon>Bacteria</taxon>
        <taxon>Pseudomonadati</taxon>
        <taxon>Pseudomonadota</taxon>
        <taxon>Betaproteobacteria</taxon>
        <taxon>Burkholderiales</taxon>
        <taxon>Burkholderiaceae</taxon>
        <taxon>Caballeronia</taxon>
    </lineage>
</organism>
<evidence type="ECO:0000313" key="2">
    <source>
        <dbReference type="Proteomes" id="UP000055019"/>
    </source>
</evidence>
<accession>A0A158L740</accession>
<evidence type="ECO:0000313" key="1">
    <source>
        <dbReference type="EMBL" id="SAL88820.1"/>
    </source>
</evidence>
<keyword evidence="2" id="KW-1185">Reference proteome</keyword>
<protein>
    <submittedName>
        <fullName evidence="1">Uncharacterized protein</fullName>
    </submittedName>
</protein>
<dbReference type="AntiFam" id="ANF00178">
    <property type="entry name" value="Shadow ORF (opposite dhbF)"/>
</dbReference>
<gene>
    <name evidence="1" type="ORF">AWB74_08750</name>
</gene>
<dbReference type="Proteomes" id="UP000055019">
    <property type="component" value="Unassembled WGS sequence"/>
</dbReference>
<reference evidence="1" key="1">
    <citation type="submission" date="2016-01" db="EMBL/GenBank/DDBJ databases">
        <authorList>
            <person name="Peeters C."/>
        </authorList>
    </citation>
    <scope>NUCLEOTIDE SEQUENCE [LARGE SCALE GENOMIC DNA]</scope>
    <source>
        <strain evidence="1">LMG 29317</strain>
    </source>
</reference>
<proteinExistence type="predicted"/>
<dbReference type="AlphaFoldDB" id="A0A158L740"/>
<name>A0A158L740_9BURK</name>
<sequence length="406" mass="45975">MPNARNNDRLTHGRMTGDLRLHFPKLDTEAANLDLMIVPAKKFDIAVGTITCDIAGAVHTRIGDERIIDKSLGCQLRPIEITTRHTRATDIKLANCTDRHQLKLCIEQIDARIGNRLADDGQRLFDRNLGDGRIHGALGWTIDVEGADLFSLCEAIPRLLRHRFATNEQRQPGAPAFEQASGEQHIELSRGAVEHVDAARVQIFDQRRAIGTHVCGNDDQPMTRKQGRQALQRRIERDAGVQADAGLWGAICEHRRLQCMMQVQHMVMLHHHALRLASRTGRVDHVSEVMRCDGRLRIVLREFFVERCMGIEHAQRSCVAQCFTTGGIGDQKQRRGIGEDVAQTFARISWIQWHVGAARLEYRHQRDDHVDAAFHAQRYAIFRTHAQCDQMMRKSIGACVELRVGE</sequence>
<dbReference type="EMBL" id="FCOM02000188">
    <property type="protein sequence ID" value="SAL88820.1"/>
    <property type="molecule type" value="Genomic_DNA"/>
</dbReference>